<evidence type="ECO:0000313" key="2">
    <source>
        <dbReference type="Proteomes" id="UP001060085"/>
    </source>
</evidence>
<dbReference type="Proteomes" id="UP001060085">
    <property type="component" value="Linkage Group LG08"/>
</dbReference>
<reference evidence="2" key="1">
    <citation type="journal article" date="2023" name="Nat. Plants">
        <title>Single-cell RNA sequencing provides a high-resolution roadmap for understanding the multicellular compartmentation of specialized metabolism.</title>
        <authorList>
            <person name="Sun S."/>
            <person name="Shen X."/>
            <person name="Li Y."/>
            <person name="Li Y."/>
            <person name="Wang S."/>
            <person name="Li R."/>
            <person name="Zhang H."/>
            <person name="Shen G."/>
            <person name="Guo B."/>
            <person name="Wei J."/>
            <person name="Xu J."/>
            <person name="St-Pierre B."/>
            <person name="Chen S."/>
            <person name="Sun C."/>
        </authorList>
    </citation>
    <scope>NUCLEOTIDE SEQUENCE [LARGE SCALE GENOMIC DNA]</scope>
</reference>
<evidence type="ECO:0000313" key="1">
    <source>
        <dbReference type="EMBL" id="KAI5648911.1"/>
    </source>
</evidence>
<accession>A0ACB9ZQ37</accession>
<sequence length="215" mass="24545">MFDPFCYGFGNLDDTSLIELNTVNFALEFDRNSPQHVCTITSTRGRRYTMEFKGQGKNVGGKLILCHGDLTMKETLNDSIFQKTKSCVKIENQSLGAALLYSLTFKEFLDELIFKRELKMLMLTLSLIYKNSILSIVDGMTRDVQETIELLQGRVTRAIARRIEEEHRGKIAIFEKMIQDLVGKIHGNGAHVLVANKGRQLAKTWNDTSLRKYYP</sequence>
<proteinExistence type="predicted"/>
<organism evidence="1 2">
    <name type="scientific">Catharanthus roseus</name>
    <name type="common">Madagascar periwinkle</name>
    <name type="synonym">Vinca rosea</name>
    <dbReference type="NCBI Taxonomy" id="4058"/>
    <lineage>
        <taxon>Eukaryota</taxon>
        <taxon>Viridiplantae</taxon>
        <taxon>Streptophyta</taxon>
        <taxon>Embryophyta</taxon>
        <taxon>Tracheophyta</taxon>
        <taxon>Spermatophyta</taxon>
        <taxon>Magnoliopsida</taxon>
        <taxon>eudicotyledons</taxon>
        <taxon>Gunneridae</taxon>
        <taxon>Pentapetalae</taxon>
        <taxon>asterids</taxon>
        <taxon>lamiids</taxon>
        <taxon>Gentianales</taxon>
        <taxon>Apocynaceae</taxon>
        <taxon>Rauvolfioideae</taxon>
        <taxon>Vinceae</taxon>
        <taxon>Catharanthinae</taxon>
        <taxon>Catharanthus</taxon>
    </lineage>
</organism>
<keyword evidence="2" id="KW-1185">Reference proteome</keyword>
<gene>
    <name evidence="1" type="ORF">M9H77_34916</name>
</gene>
<dbReference type="EMBL" id="CM044708">
    <property type="protein sequence ID" value="KAI5648911.1"/>
    <property type="molecule type" value="Genomic_DNA"/>
</dbReference>
<name>A0ACB9ZQ37_CATRO</name>
<comment type="caution">
    <text evidence="1">The sequence shown here is derived from an EMBL/GenBank/DDBJ whole genome shotgun (WGS) entry which is preliminary data.</text>
</comment>
<protein>
    <submittedName>
        <fullName evidence="1">Uncharacterized protein</fullName>
    </submittedName>
</protein>